<reference evidence="2 3" key="1">
    <citation type="submission" date="2019-11" db="EMBL/GenBank/DDBJ databases">
        <authorList>
            <person name="Li X.-J."/>
            <person name="Feng X.-M."/>
        </authorList>
    </citation>
    <scope>NUCLEOTIDE SEQUENCE [LARGE SCALE GENOMIC DNA]</scope>
    <source>
        <strain evidence="2 3">XMNu-373</strain>
    </source>
</reference>
<evidence type="ECO:0000313" key="3">
    <source>
        <dbReference type="Proteomes" id="UP000460435"/>
    </source>
</evidence>
<keyword evidence="3" id="KW-1185">Reference proteome</keyword>
<dbReference type="InterPro" id="IPR050144">
    <property type="entry name" value="AAE_transporter"/>
</dbReference>
<gene>
    <name evidence="2" type="ORF">F7O44_17215</name>
</gene>
<dbReference type="Gene3D" id="3.30.70.1450">
    <property type="entry name" value="Regulator of K+ conductance, C-terminal domain"/>
    <property type="match status" value="1"/>
</dbReference>
<dbReference type="RefSeq" id="WP_162451529.1">
    <property type="nucleotide sequence ID" value="NZ_WLZY01000006.1"/>
</dbReference>
<name>A0A7K3M681_9ACTN</name>
<dbReference type="PANTHER" id="PTHR30445">
    <property type="entry name" value="K(+)_H(+) ANTIPORTER SUBUNIT KHTT"/>
    <property type="match status" value="1"/>
</dbReference>
<dbReference type="GO" id="GO:0006813">
    <property type="term" value="P:potassium ion transport"/>
    <property type="evidence" value="ECO:0007669"/>
    <property type="project" value="InterPro"/>
</dbReference>
<dbReference type="AlphaFoldDB" id="A0A7K3M681"/>
<dbReference type="InterPro" id="IPR026278">
    <property type="entry name" value="KhtT"/>
</dbReference>
<dbReference type="GO" id="GO:0008324">
    <property type="term" value="F:monoatomic cation transmembrane transporter activity"/>
    <property type="evidence" value="ECO:0007669"/>
    <property type="project" value="InterPro"/>
</dbReference>
<dbReference type="InterPro" id="IPR036721">
    <property type="entry name" value="RCK_C_sf"/>
</dbReference>
<organism evidence="2 3">
    <name type="scientific">Phytoactinopolyspora mesophila</name>
    <dbReference type="NCBI Taxonomy" id="2650750"/>
    <lineage>
        <taxon>Bacteria</taxon>
        <taxon>Bacillati</taxon>
        <taxon>Actinomycetota</taxon>
        <taxon>Actinomycetes</taxon>
        <taxon>Jiangellales</taxon>
        <taxon>Jiangellaceae</taxon>
        <taxon>Phytoactinopolyspora</taxon>
    </lineage>
</organism>
<dbReference type="Pfam" id="PF02080">
    <property type="entry name" value="TrkA_C"/>
    <property type="match status" value="1"/>
</dbReference>
<dbReference type="EMBL" id="WLZY01000006">
    <property type="protein sequence ID" value="NDL58813.1"/>
    <property type="molecule type" value="Genomic_DNA"/>
</dbReference>
<evidence type="ECO:0000259" key="1">
    <source>
        <dbReference type="PROSITE" id="PS51202"/>
    </source>
</evidence>
<dbReference type="InterPro" id="IPR006037">
    <property type="entry name" value="RCK_C"/>
</dbReference>
<evidence type="ECO:0000313" key="2">
    <source>
        <dbReference type="EMBL" id="NDL58813.1"/>
    </source>
</evidence>
<accession>A0A7K3M681</accession>
<protein>
    <submittedName>
        <fullName evidence="2">Potassium transporter TrkA</fullName>
    </submittedName>
</protein>
<dbReference type="PANTHER" id="PTHR30445:SF8">
    <property type="entry name" value="K(+)_H(+) ANTIPORTER SUBUNIT KHTT"/>
    <property type="match status" value="1"/>
</dbReference>
<dbReference type="PROSITE" id="PS51202">
    <property type="entry name" value="RCK_C"/>
    <property type="match status" value="1"/>
</dbReference>
<dbReference type="Pfam" id="PF25991">
    <property type="entry name" value="KhtT_N"/>
    <property type="match status" value="1"/>
</dbReference>
<dbReference type="InterPro" id="IPR058776">
    <property type="entry name" value="KhtT-like_N"/>
</dbReference>
<proteinExistence type="predicted"/>
<dbReference type="SUPFAM" id="SSF116726">
    <property type="entry name" value="TrkA C-terminal domain-like"/>
    <property type="match status" value="1"/>
</dbReference>
<dbReference type="PIRSF" id="PIRSF005028">
    <property type="entry name" value="KhtT"/>
    <property type="match status" value="1"/>
</dbReference>
<feature type="domain" description="RCK C-terminal" evidence="1">
    <location>
        <begin position="77"/>
        <end position="161"/>
    </location>
</feature>
<sequence length="164" mass="17342">MGVRVEKTDLPGIGVRHEIITAAGRRVGVITHHDGRRDLLFFDPEDPDSCKASVPLDNDEAGAIAEILGASVIFSQLADLRLQAEGVLTEQFPIPAGSPFAGRPLRDTAARRHTGTSIVAVLRQQNVTASPGPEFVFEAGDIVVAVGTRDGLDQLAQLLTDGPA</sequence>
<dbReference type="Proteomes" id="UP000460435">
    <property type="component" value="Unassembled WGS sequence"/>
</dbReference>
<comment type="caution">
    <text evidence="2">The sequence shown here is derived from an EMBL/GenBank/DDBJ whole genome shotgun (WGS) entry which is preliminary data.</text>
</comment>